<dbReference type="InterPro" id="IPR050522">
    <property type="entry name" value="Ribosomal_protein_eL43"/>
</dbReference>
<dbReference type="Pfam" id="PF01780">
    <property type="entry name" value="Ribosomal_L37ae"/>
    <property type="match status" value="1"/>
</dbReference>
<dbReference type="Gene3D" id="2.20.25.30">
    <property type="match status" value="1"/>
</dbReference>
<proteinExistence type="inferred from homology"/>
<dbReference type="InterPro" id="IPR011332">
    <property type="entry name" value="Ribosomal_zn-bd"/>
</dbReference>
<dbReference type="AlphaFoldDB" id="X1S3G7"/>
<dbReference type="GO" id="GO:0005840">
    <property type="term" value="C:ribosome"/>
    <property type="evidence" value="ECO:0007669"/>
    <property type="project" value="UniProtKB-KW"/>
</dbReference>
<evidence type="ECO:0000313" key="4">
    <source>
        <dbReference type="EMBL" id="GAI87562.1"/>
    </source>
</evidence>
<dbReference type="SUPFAM" id="SSF57829">
    <property type="entry name" value="Zn-binding ribosomal proteins"/>
    <property type="match status" value="1"/>
</dbReference>
<sequence>MPAKLKKTKSAGRFGARYGKKPRTRLIKIEEMQRIKQKCPYCGKLGAKRLSKGIWKCTRPKCNKKFASNTYYLE</sequence>
<dbReference type="GO" id="GO:0006412">
    <property type="term" value="P:translation"/>
    <property type="evidence" value="ECO:0007669"/>
    <property type="project" value="InterPro"/>
</dbReference>
<keyword evidence="2" id="KW-0689">Ribosomal protein</keyword>
<dbReference type="InterPro" id="IPR002674">
    <property type="entry name" value="Ribosomal_eL43"/>
</dbReference>
<evidence type="ECO:0000256" key="3">
    <source>
        <dbReference type="ARBA" id="ARBA00023274"/>
    </source>
</evidence>
<evidence type="ECO:0000256" key="1">
    <source>
        <dbReference type="ARBA" id="ARBA00008672"/>
    </source>
</evidence>
<name>X1S3G7_9ZZZZ</name>
<dbReference type="PANTHER" id="PTHR48129:SF1">
    <property type="entry name" value="LARGE RIBOSOMAL SUBUNIT PROTEIN EL43"/>
    <property type="match status" value="1"/>
</dbReference>
<dbReference type="GO" id="GO:1990904">
    <property type="term" value="C:ribonucleoprotein complex"/>
    <property type="evidence" value="ECO:0007669"/>
    <property type="project" value="UniProtKB-KW"/>
</dbReference>
<keyword evidence="3" id="KW-0687">Ribonucleoprotein</keyword>
<dbReference type="InterPro" id="IPR011331">
    <property type="entry name" value="Ribosomal_eL37/eL43"/>
</dbReference>
<comment type="similarity">
    <text evidence="1">Belongs to the eukaryotic ribosomal protein eL43 family.</text>
</comment>
<evidence type="ECO:0008006" key="5">
    <source>
        <dbReference type="Google" id="ProtNLM"/>
    </source>
</evidence>
<protein>
    <recommendedName>
        <fullName evidence="5">Ribosomal protein L43e</fullName>
    </recommendedName>
</protein>
<comment type="caution">
    <text evidence="4">The sequence shown here is derived from an EMBL/GenBank/DDBJ whole genome shotgun (WGS) entry which is preliminary data.</text>
</comment>
<accession>X1S3G7</accession>
<dbReference type="GO" id="GO:0003735">
    <property type="term" value="F:structural constituent of ribosome"/>
    <property type="evidence" value="ECO:0007669"/>
    <property type="project" value="InterPro"/>
</dbReference>
<dbReference type="EMBL" id="BARW01006278">
    <property type="protein sequence ID" value="GAI87562.1"/>
    <property type="molecule type" value="Genomic_DNA"/>
</dbReference>
<gene>
    <name evidence="4" type="ORF">S12H4_13178</name>
</gene>
<reference evidence="4" key="1">
    <citation type="journal article" date="2014" name="Front. Microbiol.">
        <title>High frequency of phylogenetically diverse reductive dehalogenase-homologous genes in deep subseafloor sedimentary metagenomes.</title>
        <authorList>
            <person name="Kawai M."/>
            <person name="Futagami T."/>
            <person name="Toyoda A."/>
            <person name="Takaki Y."/>
            <person name="Nishi S."/>
            <person name="Hori S."/>
            <person name="Arai W."/>
            <person name="Tsubouchi T."/>
            <person name="Morono Y."/>
            <person name="Uchiyama I."/>
            <person name="Ito T."/>
            <person name="Fujiyama A."/>
            <person name="Inagaki F."/>
            <person name="Takami H."/>
        </authorList>
    </citation>
    <scope>NUCLEOTIDE SEQUENCE</scope>
    <source>
        <strain evidence="4">Expedition CK06-06</strain>
    </source>
</reference>
<evidence type="ECO:0000256" key="2">
    <source>
        <dbReference type="ARBA" id="ARBA00022980"/>
    </source>
</evidence>
<dbReference type="PANTHER" id="PTHR48129">
    <property type="entry name" value="60S RIBOSOMAL PROTEIN L37A"/>
    <property type="match status" value="1"/>
</dbReference>
<organism evidence="4">
    <name type="scientific">marine sediment metagenome</name>
    <dbReference type="NCBI Taxonomy" id="412755"/>
    <lineage>
        <taxon>unclassified sequences</taxon>
        <taxon>metagenomes</taxon>
        <taxon>ecological metagenomes</taxon>
    </lineage>
</organism>